<dbReference type="Gene3D" id="2.60.60.40">
    <property type="match status" value="3"/>
</dbReference>
<evidence type="ECO:0000313" key="13">
    <source>
        <dbReference type="Proteomes" id="UP000584642"/>
    </source>
</evidence>
<feature type="domain" description="Calx-beta" evidence="11">
    <location>
        <begin position="796"/>
        <end position="894"/>
    </location>
</feature>
<dbReference type="InterPro" id="IPR031768">
    <property type="entry name" value="CBM60_xylan-bd"/>
</dbReference>
<dbReference type="PANTHER" id="PTHR35923:SF2">
    <property type="entry name" value="ENDOGLUCANASE"/>
    <property type="match status" value="1"/>
</dbReference>
<dbReference type="SMART" id="SM00237">
    <property type="entry name" value="Calx_beta"/>
    <property type="match status" value="1"/>
</dbReference>
<evidence type="ECO:0000256" key="8">
    <source>
        <dbReference type="ARBA" id="ARBA00023277"/>
    </source>
</evidence>
<dbReference type="EC" id="3.2.1.4" evidence="2"/>
<dbReference type="InterPro" id="IPR038081">
    <property type="entry name" value="CalX-like_sf"/>
</dbReference>
<name>A0ABX2TIN5_9PROT</name>
<dbReference type="SUPFAM" id="SSF51445">
    <property type="entry name" value="(Trans)glycosidases"/>
    <property type="match status" value="1"/>
</dbReference>
<comment type="catalytic activity">
    <reaction evidence="1">
        <text>Endohydrolysis of (1-&gt;4)-beta-D-glucosidic linkages in cellulose, lichenin and cereal beta-D-glucans.</text>
        <dbReference type="EC" id="3.2.1.4"/>
    </reaction>
</comment>
<evidence type="ECO:0000256" key="6">
    <source>
        <dbReference type="ARBA" id="ARBA00022837"/>
    </source>
</evidence>
<dbReference type="RefSeq" id="WP_180285985.1">
    <property type="nucleotide sequence ID" value="NZ_JABFDB010000037.1"/>
</dbReference>
<dbReference type="Pfam" id="PF03160">
    <property type="entry name" value="Calx-beta"/>
    <property type="match status" value="1"/>
</dbReference>
<dbReference type="Gene3D" id="2.60.40.2030">
    <property type="match status" value="1"/>
</dbReference>
<keyword evidence="4" id="KW-0677">Repeat</keyword>
<keyword evidence="3" id="KW-0732">Signal</keyword>
<gene>
    <name evidence="12" type="ORF">HND93_31270</name>
</gene>
<keyword evidence="13" id="KW-1185">Reference proteome</keyword>
<dbReference type="Pfam" id="PF00150">
    <property type="entry name" value="Cellulase"/>
    <property type="match status" value="1"/>
</dbReference>
<evidence type="ECO:0000313" key="12">
    <source>
        <dbReference type="EMBL" id="NYZ24209.1"/>
    </source>
</evidence>
<dbReference type="SUPFAM" id="SSF141072">
    <property type="entry name" value="CalX-like"/>
    <property type="match status" value="1"/>
</dbReference>
<dbReference type="InterPro" id="IPR018087">
    <property type="entry name" value="Glyco_hydro_5_CS"/>
</dbReference>
<evidence type="ECO:0000259" key="11">
    <source>
        <dbReference type="SMART" id="SM00237"/>
    </source>
</evidence>
<reference evidence="12 13" key="1">
    <citation type="submission" date="2020-05" db="EMBL/GenBank/DDBJ databases">
        <title>Azospirillum oleiclasticum sp. nov, a nitrogen-fixing and heavy crude oil-emulsifying bacterium isolated from the crude oil of Yumen Oilfield.</title>
        <authorList>
            <person name="Wu D."/>
            <person name="Cai M."/>
            <person name="Zhang X."/>
        </authorList>
    </citation>
    <scope>NUCLEOTIDE SEQUENCE [LARGE SCALE GENOMIC DNA]</scope>
    <source>
        <strain evidence="12 13">ROY-1-1-2</strain>
    </source>
</reference>
<evidence type="ECO:0000256" key="9">
    <source>
        <dbReference type="ARBA" id="ARBA00023295"/>
    </source>
</evidence>
<keyword evidence="6" id="KW-0106">Calcium</keyword>
<dbReference type="Gene3D" id="3.20.20.80">
    <property type="entry name" value="Glycosidases"/>
    <property type="match status" value="1"/>
</dbReference>
<comment type="caution">
    <text evidence="12">The sequence shown here is derived from an EMBL/GenBank/DDBJ whole genome shotgun (WGS) entry which is preliminary data.</text>
</comment>
<keyword evidence="9" id="KW-0326">Glycosidase</keyword>
<dbReference type="InterPro" id="IPR003644">
    <property type="entry name" value="Calx_beta"/>
</dbReference>
<dbReference type="InterPro" id="IPR017853">
    <property type="entry name" value="GH"/>
</dbReference>
<keyword evidence="7" id="KW-0136">Cellulose degradation</keyword>
<evidence type="ECO:0000256" key="4">
    <source>
        <dbReference type="ARBA" id="ARBA00022737"/>
    </source>
</evidence>
<keyword evidence="5" id="KW-0378">Hydrolase</keyword>
<keyword evidence="10" id="KW-0624">Polysaccharide degradation</keyword>
<dbReference type="InterPro" id="IPR001547">
    <property type="entry name" value="Glyco_hydro_5"/>
</dbReference>
<protein>
    <recommendedName>
        <fullName evidence="2">cellulase</fullName>
        <ecNumber evidence="2">3.2.1.4</ecNumber>
    </recommendedName>
</protein>
<evidence type="ECO:0000256" key="5">
    <source>
        <dbReference type="ARBA" id="ARBA00022801"/>
    </source>
</evidence>
<evidence type="ECO:0000256" key="1">
    <source>
        <dbReference type="ARBA" id="ARBA00000966"/>
    </source>
</evidence>
<dbReference type="EMBL" id="JABFDB010000037">
    <property type="protein sequence ID" value="NYZ24209.1"/>
    <property type="molecule type" value="Genomic_DNA"/>
</dbReference>
<dbReference type="Proteomes" id="UP000584642">
    <property type="component" value="Unassembled WGS sequence"/>
</dbReference>
<dbReference type="Pfam" id="PF16841">
    <property type="entry name" value="CBM60"/>
    <property type="match status" value="3"/>
</dbReference>
<dbReference type="PROSITE" id="PS00659">
    <property type="entry name" value="GLYCOSYL_HYDROL_F5"/>
    <property type="match status" value="1"/>
</dbReference>
<accession>A0ABX2TIN5</accession>
<sequence>MATTTDLAEVTFVVNAWGQAAGGIWPTFTVRLDGVDIGTATAATANQSRYSFTAKVAPDQAHKLQVIYTNDGTVNGVGRDLYVKSIEVAGKTMTPTASGVTYDRFELDGKDVIAGQEGMWWDGALNFGLPATWFPAPVSTTPPPPPAPVTTSTTITVNASADMAKGVGAHFKLMVDGKVIGEATATTTAKAYSFTTNLTAEQAHKVQIQYDNDYYANGEGRNLYVKSVAINGKSFDVTGSGASFDRGALDGKDVLAGTGNLYWNGTLTLDAGKDYFPATTTPPSPPAGTKPVTITVDASADMAKGVGAHFKLMVDGTVIGDATATTGAKTYSFTANLTPDQAHKVQIQYDNDYYANGEGRNLYVKGVTIGGKSFDVTGTGASFDRGALDGKDVLAGTGNLYWDGTLVLNAGKEYFPGSTTPPPAPTPPMVSVNDLSLTEPGTTIVKGGIADGYLHTEGNQIVDSSGKAVKLTGVNWFGGEGYAFVPNGLWADSYQGHMDKMMAQGFNLIRLPYSDAMLDNGRSPNGGIDYSLNPDLRGLTSLQIFDKIIEYADKIGMKIMLDHHRSGDGASANENGLWYTDQYPESVMIKNWQMLAERYADNPSVVAADLHNEPHGAATWGDGNRATDWAAAAERIGNAIQSVNPNWLLMVEGIEIYQNNWDWWGGNLMGAKNEGIDFNVDNKLVYAPHSYGPGLYQMSWFNTNDFPNNLPAKLTESFGYLYKNDTAPILIGEFGGRFDDAQERAWISKFVQYINGDLDGNGTKDIAANEQGMSWTYWSWNPNSGDTGGILMDDWKTIDQTKMNHIKPALYQGTDTEVAGRTDAVFTVSLSKAATQTVSLTYATADGTAKAGQDYLATSGTLTFAPGETAKQVKVTVLGDSVAEGTETFSLKLGGAVNAGIADDTGLVTLWNHVAGQSQAASTLMAVDSASLATDGGYDGLLLIDPLQDAA</sequence>
<dbReference type="PANTHER" id="PTHR35923">
    <property type="entry name" value="MAJOR EXTRACELLULAR ENDOGLUCANASE"/>
    <property type="match status" value="1"/>
</dbReference>
<organism evidence="12 13">
    <name type="scientific">Azospirillum oleiclasticum</name>
    <dbReference type="NCBI Taxonomy" id="2735135"/>
    <lineage>
        <taxon>Bacteria</taxon>
        <taxon>Pseudomonadati</taxon>
        <taxon>Pseudomonadota</taxon>
        <taxon>Alphaproteobacteria</taxon>
        <taxon>Rhodospirillales</taxon>
        <taxon>Azospirillaceae</taxon>
        <taxon>Azospirillum</taxon>
    </lineage>
</organism>
<proteinExistence type="predicted"/>
<keyword evidence="8" id="KW-0119">Carbohydrate metabolism</keyword>
<evidence type="ECO:0000256" key="10">
    <source>
        <dbReference type="ARBA" id="ARBA00023326"/>
    </source>
</evidence>
<evidence type="ECO:0000256" key="2">
    <source>
        <dbReference type="ARBA" id="ARBA00012601"/>
    </source>
</evidence>
<evidence type="ECO:0000256" key="7">
    <source>
        <dbReference type="ARBA" id="ARBA00023001"/>
    </source>
</evidence>
<evidence type="ECO:0000256" key="3">
    <source>
        <dbReference type="ARBA" id="ARBA00022729"/>
    </source>
</evidence>